<organism evidence="1 2">
    <name type="scientific">Pacificimonas flava</name>
    <dbReference type="NCBI Taxonomy" id="1234595"/>
    <lineage>
        <taxon>Bacteria</taxon>
        <taxon>Pseudomonadati</taxon>
        <taxon>Pseudomonadota</taxon>
        <taxon>Alphaproteobacteria</taxon>
        <taxon>Sphingomonadales</taxon>
        <taxon>Sphingosinicellaceae</taxon>
        <taxon>Pacificimonas</taxon>
    </lineage>
</organism>
<proteinExistence type="predicted"/>
<name>M2S955_9SPHN</name>
<evidence type="ECO:0000313" key="1">
    <source>
        <dbReference type="EMBL" id="EMD81895.1"/>
    </source>
</evidence>
<dbReference type="AlphaFoldDB" id="M2S955"/>
<keyword evidence="2" id="KW-1185">Reference proteome</keyword>
<comment type="caution">
    <text evidence="1">The sequence shown here is derived from an EMBL/GenBank/DDBJ whole genome shotgun (WGS) entry which is preliminary data.</text>
</comment>
<dbReference type="EMBL" id="AMRV01000012">
    <property type="protein sequence ID" value="EMD81895.1"/>
    <property type="molecule type" value="Genomic_DNA"/>
</dbReference>
<sequence>MHLQPDEAALLKAAAARAGKTRHDLARDRLLGRASEDTPLLACLTSLLGLHHRLEGMDELDDQTRTDILSAVRNLTAAARAEVAK</sequence>
<protein>
    <submittedName>
        <fullName evidence="1">Uncharacterized protein</fullName>
    </submittedName>
</protein>
<accession>M2S955</accession>
<dbReference type="Proteomes" id="UP000011717">
    <property type="component" value="Unassembled WGS sequence"/>
</dbReference>
<gene>
    <name evidence="1" type="ORF">C725_2684</name>
</gene>
<reference evidence="1 2" key="1">
    <citation type="journal article" date="2013" name="Genome Announc.">
        <title>Draft Genome Sequence of Strain JLT2015T, Belonging to the Family Sphingomonadaceae of the Alphaproteobacteria.</title>
        <authorList>
            <person name="Tang K."/>
            <person name="Liu K."/>
            <person name="Li S."/>
            <person name="Jiao N."/>
        </authorList>
    </citation>
    <scope>NUCLEOTIDE SEQUENCE [LARGE SCALE GENOMIC DNA]</scope>
    <source>
        <strain evidence="1 2">JLT2015</strain>
    </source>
</reference>
<evidence type="ECO:0000313" key="2">
    <source>
        <dbReference type="Proteomes" id="UP000011717"/>
    </source>
</evidence>